<dbReference type="RefSeq" id="XP_066827568.1">
    <property type="nucleotide sequence ID" value="XM_066976572.1"/>
</dbReference>
<dbReference type="EMBL" id="OZ022405">
    <property type="protein sequence ID" value="CAK9436072.1"/>
    <property type="molecule type" value="Genomic_DNA"/>
</dbReference>
<dbReference type="InterPro" id="IPR014729">
    <property type="entry name" value="Rossmann-like_a/b/a_fold"/>
</dbReference>
<evidence type="ECO:0000256" key="4">
    <source>
        <dbReference type="ARBA" id="ARBA00022643"/>
    </source>
</evidence>
<accession>A0ABP0ZHV8</accession>
<evidence type="ECO:0000256" key="12">
    <source>
        <dbReference type="ARBA" id="ARBA00049494"/>
    </source>
</evidence>
<dbReference type="Proteomes" id="UP001497383">
    <property type="component" value="Chromosome 1"/>
</dbReference>
<evidence type="ECO:0000256" key="2">
    <source>
        <dbReference type="ARBA" id="ARBA00012393"/>
    </source>
</evidence>
<dbReference type="PANTHER" id="PTHR23293">
    <property type="entry name" value="FAD SYNTHETASE-RELATED FMN ADENYLYLTRANSFERASE"/>
    <property type="match status" value="1"/>
</dbReference>
<evidence type="ECO:0000256" key="8">
    <source>
        <dbReference type="ARBA" id="ARBA00022827"/>
    </source>
</evidence>
<dbReference type="Gene3D" id="3.40.50.620">
    <property type="entry name" value="HUPs"/>
    <property type="match status" value="1"/>
</dbReference>
<dbReference type="Pfam" id="PF01507">
    <property type="entry name" value="PAPS_reduct"/>
    <property type="match status" value="1"/>
</dbReference>
<comment type="catalytic activity">
    <reaction evidence="12">
        <text>FMN + ATP + H(+) = FAD + diphosphate</text>
        <dbReference type="Rhea" id="RHEA:17237"/>
        <dbReference type="ChEBI" id="CHEBI:15378"/>
        <dbReference type="ChEBI" id="CHEBI:30616"/>
        <dbReference type="ChEBI" id="CHEBI:33019"/>
        <dbReference type="ChEBI" id="CHEBI:57692"/>
        <dbReference type="ChEBI" id="CHEBI:58210"/>
        <dbReference type="EC" id="2.7.7.2"/>
    </reaction>
</comment>
<name>A0ABP0ZHV8_9ASCO</name>
<sequence>MTSQDLTQQQQGFLRRCEECYNLILAFQNDDLPTGLVPKRHKGYKYDSKLRQRVKEKIARSMNRMENAISIHGLEEIAISYNGGKDCLVMLILLLATIYKKWKSECTSKNVLIPHDYKLDSVYVNAETPFPELTAFIEQSTQYYHLNPVTLKDSMQHGFQHYLDEVNPKIKSVVVGIRYTDPHGQQLTEEQCTDHDWPKFLRIHPILDWHYVEIWDFLVGTNVEYCSLYDLGYTSLGGMNNTVPNPKLQIPAADGAAGGVAGGASHLPAYMLRDDADALERLGRTKKLDSFERK</sequence>
<keyword evidence="6" id="KW-0548">Nucleotidyltransferase</keyword>
<dbReference type="CDD" id="cd23948">
    <property type="entry name" value="FAD_synthase"/>
    <property type="match status" value="1"/>
</dbReference>
<evidence type="ECO:0000256" key="9">
    <source>
        <dbReference type="ARBA" id="ARBA00022840"/>
    </source>
</evidence>
<comment type="pathway">
    <text evidence="1">Cofactor biosynthesis; FAD biosynthesis; FAD from FMN: step 1/1.</text>
</comment>
<keyword evidence="3" id="KW-0285">Flavoprotein</keyword>
<dbReference type="PANTHER" id="PTHR23293:SF9">
    <property type="entry name" value="FAD SYNTHASE"/>
    <property type="match status" value="1"/>
</dbReference>
<dbReference type="SUPFAM" id="SSF52402">
    <property type="entry name" value="Adenine nucleotide alpha hydrolases-like"/>
    <property type="match status" value="1"/>
</dbReference>
<evidence type="ECO:0000259" key="13">
    <source>
        <dbReference type="Pfam" id="PF01507"/>
    </source>
</evidence>
<keyword evidence="5" id="KW-0808">Transferase</keyword>
<evidence type="ECO:0000313" key="14">
    <source>
        <dbReference type="EMBL" id="CAK9436072.1"/>
    </source>
</evidence>
<dbReference type="GeneID" id="92205826"/>
<evidence type="ECO:0000256" key="11">
    <source>
        <dbReference type="ARBA" id="ARBA00031871"/>
    </source>
</evidence>
<keyword evidence="15" id="KW-1185">Reference proteome</keyword>
<dbReference type="InterPro" id="IPR002500">
    <property type="entry name" value="PAPS_reduct_dom"/>
</dbReference>
<evidence type="ECO:0000256" key="5">
    <source>
        <dbReference type="ARBA" id="ARBA00022679"/>
    </source>
</evidence>
<evidence type="ECO:0000256" key="6">
    <source>
        <dbReference type="ARBA" id="ARBA00022695"/>
    </source>
</evidence>
<keyword evidence="8" id="KW-0274">FAD</keyword>
<dbReference type="EC" id="2.7.7.2" evidence="2"/>
<protein>
    <recommendedName>
        <fullName evidence="2">FAD synthase</fullName>
        <ecNumber evidence="2">2.7.7.2</ecNumber>
    </recommendedName>
    <alternativeName>
        <fullName evidence="10">FAD pyrophosphorylase</fullName>
    </alternativeName>
    <alternativeName>
        <fullName evidence="11">FMN adenylyltransferase</fullName>
    </alternativeName>
</protein>
<evidence type="ECO:0000256" key="10">
    <source>
        <dbReference type="ARBA" id="ARBA00031145"/>
    </source>
</evidence>
<organism evidence="14 15">
    <name type="scientific">Lodderomyces beijingensis</name>
    <dbReference type="NCBI Taxonomy" id="1775926"/>
    <lineage>
        <taxon>Eukaryota</taxon>
        <taxon>Fungi</taxon>
        <taxon>Dikarya</taxon>
        <taxon>Ascomycota</taxon>
        <taxon>Saccharomycotina</taxon>
        <taxon>Pichiomycetes</taxon>
        <taxon>Debaryomycetaceae</taxon>
        <taxon>Candida/Lodderomyces clade</taxon>
        <taxon>Lodderomyces</taxon>
    </lineage>
</organism>
<evidence type="ECO:0000256" key="1">
    <source>
        <dbReference type="ARBA" id="ARBA00004726"/>
    </source>
</evidence>
<evidence type="ECO:0000313" key="15">
    <source>
        <dbReference type="Proteomes" id="UP001497383"/>
    </source>
</evidence>
<gene>
    <name evidence="14" type="ORF">LODBEIA_P06300</name>
</gene>
<keyword evidence="7" id="KW-0547">Nucleotide-binding</keyword>
<evidence type="ECO:0000256" key="3">
    <source>
        <dbReference type="ARBA" id="ARBA00022630"/>
    </source>
</evidence>
<reference evidence="14 15" key="1">
    <citation type="submission" date="2024-03" db="EMBL/GenBank/DDBJ databases">
        <authorList>
            <person name="Brejova B."/>
        </authorList>
    </citation>
    <scope>NUCLEOTIDE SEQUENCE [LARGE SCALE GENOMIC DNA]</scope>
    <source>
        <strain evidence="14 15">CBS 14171</strain>
    </source>
</reference>
<proteinExistence type="predicted"/>
<evidence type="ECO:0000256" key="7">
    <source>
        <dbReference type="ARBA" id="ARBA00022741"/>
    </source>
</evidence>
<feature type="domain" description="Phosphoadenosine phosphosulphate reductase" evidence="13">
    <location>
        <begin position="77"/>
        <end position="244"/>
    </location>
</feature>
<keyword evidence="4" id="KW-0288">FMN</keyword>
<keyword evidence="9" id="KW-0067">ATP-binding</keyword>